<evidence type="ECO:0000313" key="2">
    <source>
        <dbReference type="Proteomes" id="UP001235720"/>
    </source>
</evidence>
<evidence type="ECO:0000313" key="1">
    <source>
        <dbReference type="EMBL" id="MDM7888517.1"/>
    </source>
</evidence>
<dbReference type="Pfam" id="PF14072">
    <property type="entry name" value="DndB"/>
    <property type="match status" value="1"/>
</dbReference>
<dbReference type="RefSeq" id="WP_289470138.1">
    <property type="nucleotide sequence ID" value="NZ_JAUCMM010000004.1"/>
</dbReference>
<sequence>MIKGLFTEGAALKIEATKRLSLDVKESFRPSLVEELQSEGWFVDRQMIKSVRMRRPKAHDVAFEDRVWAMFARLGFEQLNKGRDFRLVWGESDNESRQVDVFAMDAETIVVVECKSSGAAQAPAETFKDVAEIIRGSRESLMRKLASAFPGRKVKFVLATNNFSVSAESIDRIEAMQIAYLDELAVDYYLELANHIGVAAKYQLLGHLFRGMKIPGLEGKVPAIRGRMGSKTYYSFMIEPERLLKLSYILHRSVGGGRSTDAYQRVIKKARLKAVQKFVDGGGFFPNSIVLNIDADVSRLRFDDAGVREGESRLGVLHLPQTYASAYVIDGQHRLYGFAGSKRADSELVPVVAFVDMSPSDQVQLFMQINENQQAVPKNLRNTLNSDLLWYSHNKREQAKALTLRVGQWLGEEKTSVLKGRVVLGEDKVTNLRCISLDAVRRGLDKGGFIGEFTASEMRRAGTFYRGSVEPTLRPLSTFLELAFERLASGLPVQWDLGKADGGFVFINNGVEALIRILGEIIQQYERENRFNAKRISPKEVFLHLEDKIDAIISGLSGLSAEEGAELKKTYGGSAGNVFWRKLQEFVKAADPEFEAEGLEEWQRAQAKQFNTESFAMIRDIETFLHDDVRLRLEKQYGASWWKVAVPPEVVQDAHALKIKKELSGENTEPVDWWDCLHLSAYHRILAYKQKIWDECFSADYTAPSAKRSGGSWKDKSSWMNELIRIRNTNSHEYSVTEDEHKFLVALHSWLGLADSD</sequence>
<dbReference type="NCBIfam" id="TIGR03187">
    <property type="entry name" value="DGQHR"/>
    <property type="match status" value="1"/>
</dbReference>
<dbReference type="InterPro" id="IPR017642">
    <property type="entry name" value="DNA_S_mod_DndB"/>
</dbReference>
<dbReference type="InterPro" id="IPR017601">
    <property type="entry name" value="DGQHR-contain_dom"/>
</dbReference>
<organism evidence="1 2">
    <name type="scientific">Curtobacterium subtropicum</name>
    <dbReference type="NCBI Taxonomy" id="3055138"/>
    <lineage>
        <taxon>Bacteria</taxon>
        <taxon>Bacillati</taxon>
        <taxon>Actinomycetota</taxon>
        <taxon>Actinomycetes</taxon>
        <taxon>Micrococcales</taxon>
        <taxon>Microbacteriaceae</taxon>
        <taxon>Curtobacterium</taxon>
    </lineage>
</organism>
<keyword evidence="2" id="KW-1185">Reference proteome</keyword>
<comment type="caution">
    <text evidence="1">The sequence shown here is derived from an EMBL/GenBank/DDBJ whole genome shotgun (WGS) entry which is preliminary data.</text>
</comment>
<accession>A0ABT7TG08</accession>
<name>A0ABT7TG08_9MICO</name>
<dbReference type="EMBL" id="JAUCMM010000004">
    <property type="protein sequence ID" value="MDM7888517.1"/>
    <property type="molecule type" value="Genomic_DNA"/>
</dbReference>
<gene>
    <name evidence="1" type="ORF">QUG98_08615</name>
</gene>
<proteinExistence type="predicted"/>
<reference evidence="1 2" key="1">
    <citation type="submission" date="2023-06" db="EMBL/GenBank/DDBJ databases">
        <authorList>
            <person name="Feng G."/>
            <person name="Li J."/>
            <person name="Zhu H."/>
        </authorList>
    </citation>
    <scope>NUCLEOTIDE SEQUENCE [LARGE SCALE GENOMIC DNA]</scope>
    <source>
        <strain evidence="1 2">RHCJP20</strain>
    </source>
</reference>
<dbReference type="Proteomes" id="UP001235720">
    <property type="component" value="Unassembled WGS sequence"/>
</dbReference>
<protein>
    <submittedName>
        <fullName evidence="1">DGQHR domain-containing protein</fullName>
    </submittedName>
</protein>
<dbReference type="CDD" id="cd16413">
    <property type="entry name" value="DGQHR_domain"/>
    <property type="match status" value="1"/>
</dbReference>